<dbReference type="KEGG" id="mlz:F6J85_04650"/>
<dbReference type="GO" id="GO:1901137">
    <property type="term" value="P:carbohydrate derivative biosynthetic process"/>
    <property type="evidence" value="ECO:0007669"/>
    <property type="project" value="UniProtKB-ARBA"/>
</dbReference>
<evidence type="ECO:0000256" key="1">
    <source>
        <dbReference type="ARBA" id="ARBA00021292"/>
    </source>
</evidence>
<evidence type="ECO:0000313" key="6">
    <source>
        <dbReference type="Proteomes" id="UP000325516"/>
    </source>
</evidence>
<dbReference type="Proteomes" id="UP000325516">
    <property type="component" value="Chromosome"/>
</dbReference>
<keyword evidence="2" id="KW-0328">Glycosyltransferase</keyword>
<feature type="domain" description="Glycosyltransferase subfamily 4-like N-terminal" evidence="4">
    <location>
        <begin position="28"/>
        <end position="173"/>
    </location>
</feature>
<keyword evidence="6" id="KW-1185">Reference proteome</keyword>
<gene>
    <name evidence="5" type="ORF">F6J85_04650</name>
</gene>
<evidence type="ECO:0000313" key="5">
    <source>
        <dbReference type="EMBL" id="QEW02458.1"/>
    </source>
</evidence>
<accession>A0A5J6L1T0</accession>
<reference evidence="6" key="1">
    <citation type="submission" date="2019-09" db="EMBL/GenBank/DDBJ databases">
        <title>Mumia zhuanghuii sp. nov. isolated from the intestinal contents of plateau pika (Ochotona curzoniae) in the Qinghai-Tibet plateau of China.</title>
        <authorList>
            <person name="Tian Z."/>
        </authorList>
    </citation>
    <scope>NUCLEOTIDE SEQUENCE [LARGE SCALE GENOMIC DNA]</scope>
    <source>
        <strain evidence="6">L-031</strain>
    </source>
</reference>
<evidence type="ECO:0000259" key="4">
    <source>
        <dbReference type="Pfam" id="PF13439"/>
    </source>
</evidence>
<dbReference type="Pfam" id="PF13439">
    <property type="entry name" value="Glyco_transf_4"/>
    <property type="match status" value="1"/>
</dbReference>
<protein>
    <recommendedName>
        <fullName evidence="1">D-inositol 3-phosphate glycosyltransferase</fullName>
    </recommendedName>
</protein>
<dbReference type="PANTHER" id="PTHR45947:SF3">
    <property type="entry name" value="SULFOQUINOVOSYL TRANSFERASE SQD2"/>
    <property type="match status" value="1"/>
</dbReference>
<sequence>MRVLMVTCWYPSAHVPFAGSFVRRDALLISRRHDVHVLHLVHGDDGGPDPANAADALRVTRVPMPTTPPIGPFLAAGAVGAALHGVDLVHTQAFPALYPFALRRPRLPWVHSEHWSGIGDTGGLPWRGRLAVGATGRMLDRPDVVTAVSEHLAERVRHFRRGPVHVVPSVVEPTTLTPRPSGRVIELVAVGGLGAGKDPALARDTVRTLHQRGFQARLTWVGDGPLRAELEATAQPDDQVRFVGSRDASGVADSLDAADVFLLPTRGETLCLSALEAITHGRPVVLGARGGQREYITRENGRLVAARSPEAYADAVLEVWDQRNEIAPSRVAATIGDRFTPDRVLEAYDRAYRYATGVARP</sequence>
<evidence type="ECO:0000256" key="3">
    <source>
        <dbReference type="ARBA" id="ARBA00022679"/>
    </source>
</evidence>
<dbReference type="AlphaFoldDB" id="A0A5J6L1T0"/>
<dbReference type="InterPro" id="IPR028098">
    <property type="entry name" value="Glyco_trans_4-like_N"/>
</dbReference>
<dbReference type="EMBL" id="CP044232">
    <property type="protein sequence ID" value="QEW02458.1"/>
    <property type="molecule type" value="Genomic_DNA"/>
</dbReference>
<proteinExistence type="predicted"/>
<dbReference type="SUPFAM" id="SSF53756">
    <property type="entry name" value="UDP-Glycosyltransferase/glycogen phosphorylase"/>
    <property type="match status" value="1"/>
</dbReference>
<dbReference type="Pfam" id="PF13692">
    <property type="entry name" value="Glyco_trans_1_4"/>
    <property type="match status" value="1"/>
</dbReference>
<dbReference type="InterPro" id="IPR050194">
    <property type="entry name" value="Glycosyltransferase_grp1"/>
</dbReference>
<dbReference type="GO" id="GO:0016758">
    <property type="term" value="F:hexosyltransferase activity"/>
    <property type="evidence" value="ECO:0007669"/>
    <property type="project" value="TreeGrafter"/>
</dbReference>
<dbReference type="Gene3D" id="3.40.50.2000">
    <property type="entry name" value="Glycogen Phosphorylase B"/>
    <property type="match status" value="2"/>
</dbReference>
<organism evidence="5 6">
    <name type="scientific">Microbacterium lushaniae</name>
    <dbReference type="NCBI Taxonomy" id="2614639"/>
    <lineage>
        <taxon>Bacteria</taxon>
        <taxon>Bacillati</taxon>
        <taxon>Actinomycetota</taxon>
        <taxon>Actinomycetes</taxon>
        <taxon>Micrococcales</taxon>
        <taxon>Microbacteriaceae</taxon>
        <taxon>Microbacterium</taxon>
    </lineage>
</organism>
<dbReference type="PANTHER" id="PTHR45947">
    <property type="entry name" value="SULFOQUINOVOSYL TRANSFERASE SQD2"/>
    <property type="match status" value="1"/>
</dbReference>
<evidence type="ECO:0000256" key="2">
    <source>
        <dbReference type="ARBA" id="ARBA00022676"/>
    </source>
</evidence>
<dbReference type="RefSeq" id="WP_150924034.1">
    <property type="nucleotide sequence ID" value="NZ_CP044232.1"/>
</dbReference>
<name>A0A5J6L1T0_9MICO</name>
<dbReference type="CDD" id="cd03801">
    <property type="entry name" value="GT4_PimA-like"/>
    <property type="match status" value="1"/>
</dbReference>
<keyword evidence="3 5" id="KW-0808">Transferase</keyword>